<name>A0AC34G7J3_9BILA</name>
<evidence type="ECO:0000313" key="1">
    <source>
        <dbReference type="Proteomes" id="UP000887579"/>
    </source>
</evidence>
<proteinExistence type="predicted"/>
<accession>A0AC34G7J3</accession>
<dbReference type="WBParaSite" id="ES5_v2.g25709.t1">
    <property type="protein sequence ID" value="ES5_v2.g25709.t1"/>
    <property type="gene ID" value="ES5_v2.g25709"/>
</dbReference>
<reference evidence="2" key="1">
    <citation type="submission" date="2022-11" db="UniProtKB">
        <authorList>
            <consortium name="WormBaseParasite"/>
        </authorList>
    </citation>
    <scope>IDENTIFICATION</scope>
</reference>
<organism evidence="1 2">
    <name type="scientific">Panagrolaimus sp. ES5</name>
    <dbReference type="NCBI Taxonomy" id="591445"/>
    <lineage>
        <taxon>Eukaryota</taxon>
        <taxon>Metazoa</taxon>
        <taxon>Ecdysozoa</taxon>
        <taxon>Nematoda</taxon>
        <taxon>Chromadorea</taxon>
        <taxon>Rhabditida</taxon>
        <taxon>Tylenchina</taxon>
        <taxon>Panagrolaimomorpha</taxon>
        <taxon>Panagrolaimoidea</taxon>
        <taxon>Panagrolaimidae</taxon>
        <taxon>Panagrolaimus</taxon>
    </lineage>
</organism>
<evidence type="ECO:0000313" key="2">
    <source>
        <dbReference type="WBParaSite" id="ES5_v2.g25709.t1"/>
    </source>
</evidence>
<sequence length="228" mass="25666">MSAPKSSTLEIPIAARWKISKEKLLAKCKNESETIFSEGVVIEELSGVKYHIAIACGKTKDITKIGVFLLILMEQQLNIDVSYKFSIPSTYKLINKAGEMKKEKSHTNIFSSIATIEELFDPTNNFIVHDYLTVTMEAIINVEFAAASNGQQPQCCKLGSKLWEREDKDFVIYVEGKEIKLHKNVINAESVVFETMIQSGMQESKENNVNIIDFDFTTVESAVKFCYG</sequence>
<protein>
    <submittedName>
        <fullName evidence="2">BTB domain-containing protein</fullName>
    </submittedName>
</protein>
<dbReference type="Proteomes" id="UP000887579">
    <property type="component" value="Unplaced"/>
</dbReference>